<name>A0A2T0G5J7_STRAP</name>
<evidence type="ECO:0000256" key="2">
    <source>
        <dbReference type="SAM" id="Phobius"/>
    </source>
</evidence>
<feature type="coiled-coil region" evidence="1">
    <location>
        <begin position="225"/>
        <end position="316"/>
    </location>
</feature>
<dbReference type="RefSeq" id="WP_106384123.1">
    <property type="nucleotide sequence ID" value="NZ_JAPAIE010000019.1"/>
</dbReference>
<reference evidence="3 4" key="1">
    <citation type="journal article" date="1993" name="J. Dent. Res.">
        <title>The isolation and characterization of milleri group streptococci from dental periapical abscesses.</title>
        <authorList>
            <person name="Fisher L.E."/>
            <person name="Russell R.R."/>
        </authorList>
    </citation>
    <scope>NUCLEOTIDE SEQUENCE [LARGE SCALE GENOMIC DNA]</scope>
    <source>
        <strain evidence="3 4">OUP21</strain>
    </source>
</reference>
<protein>
    <submittedName>
        <fullName evidence="3">Uncharacterized protein</fullName>
    </submittedName>
</protein>
<accession>A0A2T0G5J7</accession>
<dbReference type="EMBL" id="PVSZ01000008">
    <property type="protein sequence ID" value="PRT71332.1"/>
    <property type="molecule type" value="Genomic_DNA"/>
</dbReference>
<evidence type="ECO:0000313" key="3">
    <source>
        <dbReference type="EMBL" id="PRT71332.1"/>
    </source>
</evidence>
<sequence length="337" mass="38352">MTDTIKQLIKQLQESAVIQFFYRIREWCQENVVKRKLITFSFLLAAWISLLLGAIFSPQRQTFTTDQLATKRVFENGTGEISLVKQIYSPKTGVIVLQFETTDSTSSIARGIDSKRLNWKLYAQHKSSDTSMEVIPITDKKISVIIKNVPKGFGAFAIDIKNNRVTTNQIDVDISTPSSSSDNDFKGFKQEDKSSENVVQFFVTPQNKKMEIATVKNISREEFALQEIEEEIGFQKEQMKKLTQSIKKLKELIKDNESSKESLLTEAKYLSGDDLTKNQKDIEQIDSDTETKNRSIETANQNIDILKEKTASLEKKKAAIKDGTFEFSSPIETVEMK</sequence>
<organism evidence="3 4">
    <name type="scientific">Streptococcus anginosus</name>
    <dbReference type="NCBI Taxonomy" id="1328"/>
    <lineage>
        <taxon>Bacteria</taxon>
        <taxon>Bacillati</taxon>
        <taxon>Bacillota</taxon>
        <taxon>Bacilli</taxon>
        <taxon>Lactobacillales</taxon>
        <taxon>Streptococcaceae</taxon>
        <taxon>Streptococcus</taxon>
        <taxon>Streptococcus anginosus group</taxon>
    </lineage>
</organism>
<keyword evidence="1" id="KW-0175">Coiled coil</keyword>
<evidence type="ECO:0000256" key="1">
    <source>
        <dbReference type="SAM" id="Coils"/>
    </source>
</evidence>
<dbReference type="AlphaFoldDB" id="A0A2T0G5J7"/>
<proteinExistence type="predicted"/>
<gene>
    <name evidence="3" type="ORF">C6A27_03715</name>
</gene>
<evidence type="ECO:0000313" key="4">
    <source>
        <dbReference type="Proteomes" id="UP000238573"/>
    </source>
</evidence>
<dbReference type="Proteomes" id="UP000238573">
    <property type="component" value="Unassembled WGS sequence"/>
</dbReference>
<keyword evidence="2" id="KW-0812">Transmembrane</keyword>
<keyword evidence="2" id="KW-1133">Transmembrane helix</keyword>
<feature type="transmembrane region" description="Helical" evidence="2">
    <location>
        <begin position="37"/>
        <end position="56"/>
    </location>
</feature>
<comment type="caution">
    <text evidence="3">The sequence shown here is derived from an EMBL/GenBank/DDBJ whole genome shotgun (WGS) entry which is preliminary data.</text>
</comment>
<keyword evidence="2" id="KW-0472">Membrane</keyword>